<dbReference type="AlphaFoldDB" id="A0A849HTU0"/>
<feature type="transmembrane region" description="Helical" evidence="7">
    <location>
        <begin position="207"/>
        <end position="226"/>
    </location>
</feature>
<keyword evidence="11" id="KW-1185">Reference proteome</keyword>
<dbReference type="GO" id="GO:0005886">
    <property type="term" value="C:plasma membrane"/>
    <property type="evidence" value="ECO:0007669"/>
    <property type="project" value="UniProtKB-SubCell"/>
</dbReference>
<feature type="transmembrane region" description="Helical" evidence="7">
    <location>
        <begin position="303"/>
        <end position="323"/>
    </location>
</feature>
<comment type="similarity">
    <text evidence="7">Belongs to the binding-protein-dependent transport system permease family.</text>
</comment>
<feature type="transmembrane region" description="Helical" evidence="7">
    <location>
        <begin position="145"/>
        <end position="165"/>
    </location>
</feature>
<evidence type="ECO:0000256" key="8">
    <source>
        <dbReference type="SAM" id="MobiDB-lite"/>
    </source>
</evidence>
<dbReference type="Proteomes" id="UP000588586">
    <property type="component" value="Unassembled WGS sequence"/>
</dbReference>
<dbReference type="SUPFAM" id="SSF161098">
    <property type="entry name" value="MetI-like"/>
    <property type="match status" value="1"/>
</dbReference>
<proteinExistence type="inferred from homology"/>
<feature type="transmembrane region" description="Helical" evidence="7">
    <location>
        <begin position="43"/>
        <end position="65"/>
    </location>
</feature>
<organism evidence="10 11">
    <name type="scientific">Knoellia koreensis</name>
    <dbReference type="NCBI Taxonomy" id="2730921"/>
    <lineage>
        <taxon>Bacteria</taxon>
        <taxon>Bacillati</taxon>
        <taxon>Actinomycetota</taxon>
        <taxon>Actinomycetes</taxon>
        <taxon>Micrococcales</taxon>
        <taxon>Intrasporangiaceae</taxon>
        <taxon>Knoellia</taxon>
    </lineage>
</organism>
<comment type="subcellular location">
    <subcellularLocation>
        <location evidence="1 7">Cell membrane</location>
        <topology evidence="1 7">Multi-pass membrane protein</topology>
    </subcellularLocation>
</comment>
<evidence type="ECO:0000313" key="10">
    <source>
        <dbReference type="EMBL" id="NNM48007.1"/>
    </source>
</evidence>
<dbReference type="Gene3D" id="1.10.3720.10">
    <property type="entry name" value="MetI-like"/>
    <property type="match status" value="1"/>
</dbReference>
<evidence type="ECO:0000256" key="2">
    <source>
        <dbReference type="ARBA" id="ARBA00022448"/>
    </source>
</evidence>
<dbReference type="CDD" id="cd06261">
    <property type="entry name" value="TM_PBP2"/>
    <property type="match status" value="1"/>
</dbReference>
<keyword evidence="4 7" id="KW-0812">Transmembrane</keyword>
<dbReference type="PANTHER" id="PTHR30193">
    <property type="entry name" value="ABC TRANSPORTER PERMEASE PROTEIN"/>
    <property type="match status" value="1"/>
</dbReference>
<dbReference type="GO" id="GO:0055085">
    <property type="term" value="P:transmembrane transport"/>
    <property type="evidence" value="ECO:0007669"/>
    <property type="project" value="InterPro"/>
</dbReference>
<evidence type="ECO:0000259" key="9">
    <source>
        <dbReference type="PROSITE" id="PS50928"/>
    </source>
</evidence>
<feature type="domain" description="ABC transmembrane type-1" evidence="9">
    <location>
        <begin position="107"/>
        <end position="319"/>
    </location>
</feature>
<feature type="transmembrane region" description="Helical" evidence="7">
    <location>
        <begin position="111"/>
        <end position="133"/>
    </location>
</feature>
<evidence type="ECO:0000313" key="11">
    <source>
        <dbReference type="Proteomes" id="UP000588586"/>
    </source>
</evidence>
<dbReference type="Pfam" id="PF00528">
    <property type="entry name" value="BPD_transp_1"/>
    <property type="match status" value="1"/>
</dbReference>
<evidence type="ECO:0000256" key="7">
    <source>
        <dbReference type="RuleBase" id="RU363032"/>
    </source>
</evidence>
<feature type="transmembrane region" description="Helical" evidence="7">
    <location>
        <begin position="247"/>
        <end position="266"/>
    </location>
</feature>
<keyword evidence="2 7" id="KW-0813">Transport</keyword>
<accession>A0A849HTU0</accession>
<feature type="region of interest" description="Disordered" evidence="8">
    <location>
        <begin position="1"/>
        <end position="36"/>
    </location>
</feature>
<keyword evidence="6 7" id="KW-0472">Membrane</keyword>
<keyword evidence="3" id="KW-1003">Cell membrane</keyword>
<evidence type="ECO:0000256" key="4">
    <source>
        <dbReference type="ARBA" id="ARBA00022692"/>
    </source>
</evidence>
<dbReference type="InterPro" id="IPR035906">
    <property type="entry name" value="MetI-like_sf"/>
</dbReference>
<dbReference type="InterPro" id="IPR000515">
    <property type="entry name" value="MetI-like"/>
</dbReference>
<name>A0A849HTU0_9MICO</name>
<evidence type="ECO:0000256" key="1">
    <source>
        <dbReference type="ARBA" id="ARBA00004651"/>
    </source>
</evidence>
<keyword evidence="5 7" id="KW-1133">Transmembrane helix</keyword>
<dbReference type="PANTHER" id="PTHR30193:SF37">
    <property type="entry name" value="INNER MEMBRANE ABC TRANSPORTER PERMEASE PROTEIN YCJO"/>
    <property type="match status" value="1"/>
</dbReference>
<evidence type="ECO:0000256" key="5">
    <source>
        <dbReference type="ARBA" id="ARBA00022989"/>
    </source>
</evidence>
<protein>
    <submittedName>
        <fullName evidence="10">Sugar ABC transporter permease</fullName>
    </submittedName>
</protein>
<comment type="caution">
    <text evidence="10">The sequence shown here is derived from an EMBL/GenBank/DDBJ whole genome shotgun (WGS) entry which is preliminary data.</text>
</comment>
<sequence>MSSTTEVTPSGATGRGSSPRGKGGDTRPASNPGAGASRRRQGLAAWTLALPFCLLFLVFTAWPVIQSLFMSFTDTRSRDLRTPFAVDIVGLDNFTKAFSDPIFRKSMLNTAYFVVVGVPLTMAMALAAAVALDKGITKLRGLFRLGFYTPVITSIVAVAVVWRFLLERDYGLINTVLGWVGIDGPNWLGDPNWAMPGLILMASWRNFGTGMIIFLAGLQAVPWMLHEAAAIDGAGAWQRFRHITLPLLRPTLLFVSVTTAIGYLQFFEEPFVMTNGGPLNSTISMSMYTYKQFGFGNYGLASAMSYIIFVIVAIVTAIQFRLLRENT</sequence>
<feature type="compositionally biased region" description="Polar residues" evidence="8">
    <location>
        <begin position="1"/>
        <end position="11"/>
    </location>
</feature>
<dbReference type="InterPro" id="IPR051393">
    <property type="entry name" value="ABC_transporter_permease"/>
</dbReference>
<dbReference type="PROSITE" id="PS50928">
    <property type="entry name" value="ABC_TM1"/>
    <property type="match status" value="1"/>
</dbReference>
<dbReference type="RefSeq" id="WP_171245117.1">
    <property type="nucleotide sequence ID" value="NZ_JABEPQ010000005.1"/>
</dbReference>
<dbReference type="EMBL" id="JABEPQ010000005">
    <property type="protein sequence ID" value="NNM48007.1"/>
    <property type="molecule type" value="Genomic_DNA"/>
</dbReference>
<reference evidence="10 11" key="1">
    <citation type="submission" date="2020-04" db="EMBL/GenBank/DDBJ databases">
        <title>Knoellia sp. isolate from air conditioner.</title>
        <authorList>
            <person name="Chea S."/>
            <person name="Kim D.-U."/>
        </authorList>
    </citation>
    <scope>NUCLEOTIDE SEQUENCE [LARGE SCALE GENOMIC DNA]</scope>
    <source>
        <strain evidence="10 11">DB2414S</strain>
    </source>
</reference>
<evidence type="ECO:0000256" key="6">
    <source>
        <dbReference type="ARBA" id="ARBA00023136"/>
    </source>
</evidence>
<evidence type="ECO:0000256" key="3">
    <source>
        <dbReference type="ARBA" id="ARBA00022475"/>
    </source>
</evidence>
<gene>
    <name evidence="10" type="ORF">HJG52_18630</name>
</gene>